<gene>
    <name evidence="1" type="ORF">S01H4_25221</name>
</gene>
<organism evidence="1">
    <name type="scientific">marine sediment metagenome</name>
    <dbReference type="NCBI Taxonomy" id="412755"/>
    <lineage>
        <taxon>unclassified sequences</taxon>
        <taxon>metagenomes</taxon>
        <taxon>ecological metagenomes</taxon>
    </lineage>
</organism>
<reference evidence="1" key="1">
    <citation type="journal article" date="2014" name="Front. Microbiol.">
        <title>High frequency of phylogenetically diverse reductive dehalogenase-homologous genes in deep subseafloor sedimentary metagenomes.</title>
        <authorList>
            <person name="Kawai M."/>
            <person name="Futagami T."/>
            <person name="Toyoda A."/>
            <person name="Takaki Y."/>
            <person name="Nishi S."/>
            <person name="Hori S."/>
            <person name="Arai W."/>
            <person name="Tsubouchi T."/>
            <person name="Morono Y."/>
            <person name="Uchiyama I."/>
            <person name="Ito T."/>
            <person name="Fujiyama A."/>
            <person name="Inagaki F."/>
            <person name="Takami H."/>
        </authorList>
    </citation>
    <scope>NUCLEOTIDE SEQUENCE</scope>
    <source>
        <strain evidence="1">Expedition CK06-06</strain>
    </source>
</reference>
<evidence type="ECO:0000313" key="1">
    <source>
        <dbReference type="EMBL" id="GAG89716.1"/>
    </source>
</evidence>
<sequence>MRFLIENYLSEVYILRERLNKYLKKIRESYIEDRRYVSIRITCDQLINTVEGSL</sequence>
<dbReference type="EMBL" id="BART01011969">
    <property type="protein sequence ID" value="GAG89716.1"/>
    <property type="molecule type" value="Genomic_DNA"/>
</dbReference>
<name>X1CZQ9_9ZZZZ</name>
<protein>
    <submittedName>
        <fullName evidence="1">Uncharacterized protein</fullName>
    </submittedName>
</protein>
<comment type="caution">
    <text evidence="1">The sequence shown here is derived from an EMBL/GenBank/DDBJ whole genome shotgun (WGS) entry which is preliminary data.</text>
</comment>
<dbReference type="AlphaFoldDB" id="X1CZQ9"/>
<proteinExistence type="predicted"/>
<accession>X1CZQ9</accession>